<gene>
    <name evidence="2" type="ORF">J9317_17280</name>
</gene>
<feature type="domain" description="NERD" evidence="1">
    <location>
        <begin position="41"/>
        <end position="157"/>
    </location>
</feature>
<evidence type="ECO:0000313" key="3">
    <source>
        <dbReference type="Proteomes" id="UP000682403"/>
    </source>
</evidence>
<dbReference type="Pfam" id="PF08378">
    <property type="entry name" value="NERD"/>
    <property type="match status" value="1"/>
</dbReference>
<comment type="caution">
    <text evidence="2">The sequence shown here is derived from an EMBL/GenBank/DDBJ whole genome shotgun (WGS) entry which is preliminary data.</text>
</comment>
<name>A0ABS5LIC3_9BACI</name>
<dbReference type="PROSITE" id="PS50965">
    <property type="entry name" value="NERD"/>
    <property type="match status" value="1"/>
</dbReference>
<accession>A0ABS5LIC3</accession>
<dbReference type="InterPro" id="IPR011528">
    <property type="entry name" value="NERD"/>
</dbReference>
<reference evidence="2 3" key="1">
    <citation type="submission" date="2021-04" db="EMBL/GenBank/DDBJ databases">
        <title>Metabacillus sp. strain KIGAM252 whole genome sequence.</title>
        <authorList>
            <person name="Seo M.-J."/>
            <person name="Cho E.-S."/>
            <person name="Hwang C.Y."/>
            <person name="Yoon D.J."/>
        </authorList>
    </citation>
    <scope>NUCLEOTIDE SEQUENCE [LARGE SCALE GENOMIC DNA]</scope>
    <source>
        <strain evidence="2 3">KIGAM252</strain>
    </source>
</reference>
<protein>
    <submittedName>
        <fullName evidence="2">NERD domain-containing protein</fullName>
    </submittedName>
</protein>
<evidence type="ECO:0000259" key="1">
    <source>
        <dbReference type="PROSITE" id="PS50965"/>
    </source>
</evidence>
<dbReference type="Proteomes" id="UP000682403">
    <property type="component" value="Unassembled WGS sequence"/>
</dbReference>
<keyword evidence="3" id="KW-1185">Reference proteome</keyword>
<dbReference type="RefSeq" id="WP_211560869.1">
    <property type="nucleotide sequence ID" value="NZ_JAGVRK010000001.1"/>
</dbReference>
<organism evidence="2 3">
    <name type="scientific">Metabacillus flavus</name>
    <dbReference type="NCBI Taxonomy" id="2823519"/>
    <lineage>
        <taxon>Bacteria</taxon>
        <taxon>Bacillati</taxon>
        <taxon>Bacillota</taxon>
        <taxon>Bacilli</taxon>
        <taxon>Bacillales</taxon>
        <taxon>Bacillaceae</taxon>
        <taxon>Metabacillus</taxon>
    </lineage>
</organism>
<evidence type="ECO:0000313" key="2">
    <source>
        <dbReference type="EMBL" id="MBS2970501.1"/>
    </source>
</evidence>
<sequence>MIRKERKIPIKILKLEALLRRLSKAHLKYPLIKEDLSKIKAGYRGEQSLDYYLSFLSNEKYHILHDLRLPHKTHHFQIDSLLLSPNFILIMEIKNIAGTLYFDHSFRQFIRTIDGKEEVFPNPLFQIVRHKMQLTNWLKEHQILNVPVENLLIFSNSSAIIKSSNPHSHTMKPIIQSAELILKIEELEKKYTIPIITDKQIKKIIKNLLKNHIALEVDVLGSYSILPQDIIIGVVCSHCGSYPIDKINGNWKCRNCGNLTKRGHLDALTDYALLFDTKISNKEMRSFLNLNSRNAAAYLMRKEGFPAEGEKRGTVYNLSSLIE</sequence>
<dbReference type="EMBL" id="JAGVRK010000001">
    <property type="protein sequence ID" value="MBS2970501.1"/>
    <property type="molecule type" value="Genomic_DNA"/>
</dbReference>
<proteinExistence type="predicted"/>